<dbReference type="InterPro" id="IPR011032">
    <property type="entry name" value="GroES-like_sf"/>
</dbReference>
<keyword evidence="3" id="KW-0963">Cytoplasm</keyword>
<feature type="domain" description="Enoyl reductase (ER)" evidence="6">
    <location>
        <begin position="10"/>
        <end position="303"/>
    </location>
</feature>
<dbReference type="GO" id="GO:0016491">
    <property type="term" value="F:oxidoreductase activity"/>
    <property type="evidence" value="ECO:0007669"/>
    <property type="project" value="InterPro"/>
</dbReference>
<dbReference type="AlphaFoldDB" id="A0A371K745"/>
<gene>
    <name evidence="7" type="ORF">DX914_03490</name>
</gene>
<sequence length="315" mass="33129">MQAVRYDRYGAADVLYAARVPLPQAGPGQLRVRVRAAGVQPADIARRSGDFARRGIGADAPFPQHPGYDFAGTVDQVGDGVRGYYHGQEVLGWCDGGGYAEALTVSAAQVVAKPPMMSWAVAGALPSSGQTALLSLQALRLRRGDTLLVHGAAGGVGTLAVQLARLAGAQVIGSASRENHAYLRSLGAEPVLYGEGLVERVRALAPQGVSVALDAAGRGAIEASLALGVARERIATLVDGDGAQRHGVLRLRVECERERLHALVDLYEQGHLHVHVREIYPLAHAAVAHRDVETGHGRGKVVLMVYPTGDSGFDP</sequence>
<dbReference type="InterPro" id="IPR020843">
    <property type="entry name" value="ER"/>
</dbReference>
<dbReference type="InterPro" id="IPR002364">
    <property type="entry name" value="Quin_OxRdtase/zeta-crystal_CS"/>
</dbReference>
<keyword evidence="4" id="KW-0521">NADP</keyword>
<dbReference type="SUPFAM" id="SSF50129">
    <property type="entry name" value="GroES-like"/>
    <property type="match status" value="1"/>
</dbReference>
<dbReference type="CDD" id="cd05289">
    <property type="entry name" value="MDR_like_2"/>
    <property type="match status" value="1"/>
</dbReference>
<dbReference type="Gene3D" id="3.90.180.10">
    <property type="entry name" value="Medium-chain alcohol dehydrogenases, catalytic domain"/>
    <property type="match status" value="1"/>
</dbReference>
<dbReference type="Pfam" id="PF13602">
    <property type="entry name" value="ADH_zinc_N_2"/>
    <property type="match status" value="1"/>
</dbReference>
<dbReference type="EMBL" id="QTSU01000001">
    <property type="protein sequence ID" value="RDZ29677.1"/>
    <property type="molecule type" value="Genomic_DNA"/>
</dbReference>
<dbReference type="InterPro" id="IPR051603">
    <property type="entry name" value="Zinc-ADH_QOR/CCCR"/>
</dbReference>
<evidence type="ECO:0000313" key="8">
    <source>
        <dbReference type="Proteomes" id="UP000264492"/>
    </source>
</evidence>
<evidence type="ECO:0000256" key="3">
    <source>
        <dbReference type="ARBA" id="ARBA00022490"/>
    </source>
</evidence>
<evidence type="ECO:0000256" key="1">
    <source>
        <dbReference type="ARBA" id="ARBA00004496"/>
    </source>
</evidence>
<dbReference type="PANTHER" id="PTHR44154:SF1">
    <property type="entry name" value="QUINONE OXIDOREDUCTASE"/>
    <property type="match status" value="1"/>
</dbReference>
<protein>
    <submittedName>
        <fullName evidence="7">NADP-dependent oxidoreductase</fullName>
    </submittedName>
</protein>
<comment type="subunit">
    <text evidence="2">Homotetramer.</text>
</comment>
<evidence type="ECO:0000256" key="2">
    <source>
        <dbReference type="ARBA" id="ARBA00011881"/>
    </source>
</evidence>
<dbReference type="InterPro" id="IPR036291">
    <property type="entry name" value="NAD(P)-bd_dom_sf"/>
</dbReference>
<comment type="caution">
    <text evidence="7">The sequence shown here is derived from an EMBL/GenBank/DDBJ whole genome shotgun (WGS) entry which is preliminary data.</text>
</comment>
<accession>A0A371K745</accession>
<proteinExistence type="predicted"/>
<keyword evidence="8" id="KW-1185">Reference proteome</keyword>
<organism evidence="7 8">
    <name type="scientific">Lysobacter silvisoli</name>
    <dbReference type="NCBI Taxonomy" id="2293254"/>
    <lineage>
        <taxon>Bacteria</taxon>
        <taxon>Pseudomonadati</taxon>
        <taxon>Pseudomonadota</taxon>
        <taxon>Gammaproteobacteria</taxon>
        <taxon>Lysobacterales</taxon>
        <taxon>Lysobacteraceae</taxon>
        <taxon>Lysobacter</taxon>
    </lineage>
</organism>
<evidence type="ECO:0000256" key="4">
    <source>
        <dbReference type="ARBA" id="ARBA00022857"/>
    </source>
</evidence>
<dbReference type="InterPro" id="IPR013154">
    <property type="entry name" value="ADH-like_N"/>
</dbReference>
<dbReference type="SUPFAM" id="SSF51735">
    <property type="entry name" value="NAD(P)-binding Rossmann-fold domains"/>
    <property type="match status" value="1"/>
</dbReference>
<comment type="subcellular location">
    <subcellularLocation>
        <location evidence="1">Cytoplasm</location>
    </subcellularLocation>
</comment>
<evidence type="ECO:0000313" key="7">
    <source>
        <dbReference type="EMBL" id="RDZ29677.1"/>
    </source>
</evidence>
<reference evidence="7 8" key="1">
    <citation type="submission" date="2018-08" db="EMBL/GenBank/DDBJ databases">
        <title>Lysobacter sp. zong2l5, whole genome shotgun sequence.</title>
        <authorList>
            <person name="Zhang X."/>
            <person name="Feng G."/>
            <person name="Zhu H."/>
        </authorList>
    </citation>
    <scope>NUCLEOTIDE SEQUENCE [LARGE SCALE GENOMIC DNA]</scope>
    <source>
        <strain evidence="8">zong2l5</strain>
    </source>
</reference>
<dbReference type="Pfam" id="PF08240">
    <property type="entry name" value="ADH_N"/>
    <property type="match status" value="1"/>
</dbReference>
<dbReference type="GO" id="GO:0005737">
    <property type="term" value="C:cytoplasm"/>
    <property type="evidence" value="ECO:0007669"/>
    <property type="project" value="UniProtKB-SubCell"/>
</dbReference>
<name>A0A371K745_9GAMM</name>
<dbReference type="GO" id="GO:0003723">
    <property type="term" value="F:RNA binding"/>
    <property type="evidence" value="ECO:0007669"/>
    <property type="project" value="UniProtKB-KW"/>
</dbReference>
<dbReference type="OrthoDB" id="9785812at2"/>
<dbReference type="Gene3D" id="3.40.50.720">
    <property type="entry name" value="NAD(P)-binding Rossmann-like Domain"/>
    <property type="match status" value="1"/>
</dbReference>
<evidence type="ECO:0000259" key="6">
    <source>
        <dbReference type="SMART" id="SM00829"/>
    </source>
</evidence>
<dbReference type="PANTHER" id="PTHR44154">
    <property type="entry name" value="QUINONE OXIDOREDUCTASE"/>
    <property type="match status" value="1"/>
</dbReference>
<evidence type="ECO:0000256" key="5">
    <source>
        <dbReference type="ARBA" id="ARBA00022884"/>
    </source>
</evidence>
<dbReference type="SMART" id="SM00829">
    <property type="entry name" value="PKS_ER"/>
    <property type="match status" value="1"/>
</dbReference>
<keyword evidence="5" id="KW-0694">RNA-binding</keyword>
<dbReference type="PROSITE" id="PS01162">
    <property type="entry name" value="QOR_ZETA_CRYSTAL"/>
    <property type="match status" value="1"/>
</dbReference>
<dbReference type="Proteomes" id="UP000264492">
    <property type="component" value="Unassembled WGS sequence"/>
</dbReference>
<dbReference type="GO" id="GO:0008270">
    <property type="term" value="F:zinc ion binding"/>
    <property type="evidence" value="ECO:0007669"/>
    <property type="project" value="InterPro"/>
</dbReference>